<dbReference type="WBParaSite" id="GPUH_0000908801-mRNA-1">
    <property type="protein sequence ID" value="GPUH_0000908801-mRNA-1"/>
    <property type="gene ID" value="GPUH_0000908801"/>
</dbReference>
<reference evidence="3" key="1">
    <citation type="submission" date="2016-06" db="UniProtKB">
        <authorList>
            <consortium name="WormBaseParasite"/>
        </authorList>
    </citation>
    <scope>IDENTIFICATION</scope>
</reference>
<evidence type="ECO:0000256" key="1">
    <source>
        <dbReference type="ARBA" id="ARBA00022614"/>
    </source>
</evidence>
<dbReference type="Gene3D" id="3.80.10.10">
    <property type="entry name" value="Ribonuclease Inhibitor"/>
    <property type="match status" value="1"/>
</dbReference>
<evidence type="ECO:0000256" key="2">
    <source>
        <dbReference type="ARBA" id="ARBA00022737"/>
    </source>
</evidence>
<dbReference type="InterPro" id="IPR025875">
    <property type="entry name" value="Leu-rich_rpt_4"/>
</dbReference>
<dbReference type="PANTHER" id="PTHR48051:SF1">
    <property type="entry name" value="RAS SUPPRESSOR PROTEIN 1"/>
    <property type="match status" value="1"/>
</dbReference>
<evidence type="ECO:0000313" key="3">
    <source>
        <dbReference type="WBParaSite" id="GPUH_0000908801-mRNA-1"/>
    </source>
</evidence>
<dbReference type="Pfam" id="PF12799">
    <property type="entry name" value="LRR_4"/>
    <property type="match status" value="1"/>
</dbReference>
<accession>A0A183DK37</accession>
<dbReference type="PROSITE" id="PS51450">
    <property type="entry name" value="LRR"/>
    <property type="match status" value="1"/>
</dbReference>
<dbReference type="SUPFAM" id="SSF52075">
    <property type="entry name" value="Outer arm dynein light chain 1"/>
    <property type="match status" value="1"/>
</dbReference>
<dbReference type="AlphaFoldDB" id="A0A183DK37"/>
<keyword evidence="1" id="KW-0433">Leucine-rich repeat</keyword>
<dbReference type="PANTHER" id="PTHR48051">
    <property type="match status" value="1"/>
</dbReference>
<organism evidence="3">
    <name type="scientific">Gongylonema pulchrum</name>
    <dbReference type="NCBI Taxonomy" id="637853"/>
    <lineage>
        <taxon>Eukaryota</taxon>
        <taxon>Metazoa</taxon>
        <taxon>Ecdysozoa</taxon>
        <taxon>Nematoda</taxon>
        <taxon>Chromadorea</taxon>
        <taxon>Rhabditida</taxon>
        <taxon>Spirurina</taxon>
        <taxon>Spiruromorpha</taxon>
        <taxon>Spiruroidea</taxon>
        <taxon>Gongylonematidae</taxon>
        <taxon>Gongylonema</taxon>
    </lineage>
</organism>
<keyword evidence="2" id="KW-0677">Repeat</keyword>
<dbReference type="InterPro" id="IPR001611">
    <property type="entry name" value="Leu-rich_rpt"/>
</dbReference>
<sequence length="74" mass="8359">LRKLRVLAANFNEFTDIAALAACKSLVELYLTNNKIEKLPHTIGMLKNLEMLSVDENELTELPPEVNPSTLRIH</sequence>
<protein>
    <submittedName>
        <fullName evidence="3">LRRcap domain-containing protein</fullName>
    </submittedName>
</protein>
<dbReference type="InterPro" id="IPR032675">
    <property type="entry name" value="LRR_dom_sf"/>
</dbReference>
<name>A0A183DK37_9BILA</name>
<proteinExistence type="predicted"/>
<dbReference type="GO" id="GO:0005737">
    <property type="term" value="C:cytoplasm"/>
    <property type="evidence" value="ECO:0007669"/>
    <property type="project" value="TreeGrafter"/>
</dbReference>
<dbReference type="InterPro" id="IPR050216">
    <property type="entry name" value="LRR_domain-containing"/>
</dbReference>